<name>A0A090BVN7_9GAMM</name>
<dbReference type="EMBL" id="AP014633">
    <property type="protein sequence ID" value="BAP57176.1"/>
    <property type="molecule type" value="Genomic_DNA"/>
</dbReference>
<reference evidence="10" key="1">
    <citation type="journal article" date="2014" name="ISME J.">
        <title>Ecophysiology of Thioploca ingrica as revealed by the complete genome sequence supplemented with proteomic evidence.</title>
        <authorList>
            <person name="Kojima H."/>
            <person name="Ogura Y."/>
            <person name="Yamamoto N."/>
            <person name="Togashi T."/>
            <person name="Mori H."/>
            <person name="Watanabe T."/>
            <person name="Nemoto F."/>
            <person name="Kurokawa K."/>
            <person name="Hayashi T."/>
            <person name="Fukui M."/>
        </authorList>
    </citation>
    <scope>NUCLEOTIDE SEQUENCE [LARGE SCALE GENOMIC DNA]</scope>
</reference>
<dbReference type="PANTHER" id="PTHR43413">
    <property type="entry name" value="TRANSCRIPTIONAL REGULATOR, ASNC FAMILY"/>
    <property type="match status" value="1"/>
</dbReference>
<dbReference type="AlphaFoldDB" id="A0A090BVN7"/>
<dbReference type="EC" id="4.1.1.111" evidence="5"/>
<evidence type="ECO:0000256" key="3">
    <source>
        <dbReference type="ARBA" id="ARBA00023457"/>
    </source>
</evidence>
<evidence type="ECO:0000256" key="4">
    <source>
        <dbReference type="ARBA" id="ARBA00023465"/>
    </source>
</evidence>
<dbReference type="InterPro" id="IPR050684">
    <property type="entry name" value="HTH-Siroheme_Decarb"/>
</dbReference>
<evidence type="ECO:0000259" key="8">
    <source>
        <dbReference type="Pfam" id="PF17805"/>
    </source>
</evidence>
<dbReference type="PANTHER" id="PTHR43413:SF1">
    <property type="entry name" value="SIROHEME DECARBOXYLASE NIRL SUBUNIT"/>
    <property type="match status" value="1"/>
</dbReference>
<dbReference type="Pfam" id="PF17805">
    <property type="entry name" value="AsnC_trans_reg2"/>
    <property type="match status" value="1"/>
</dbReference>
<feature type="domain" description="Siroheme decarboxylase NirL-like HTH" evidence="9">
    <location>
        <begin position="8"/>
        <end position="53"/>
    </location>
</feature>
<evidence type="ECO:0000313" key="10">
    <source>
        <dbReference type="EMBL" id="BAP57176.1"/>
    </source>
</evidence>
<comment type="similarity">
    <text evidence="3">Belongs to the Ahb/Nir family.</text>
</comment>
<dbReference type="KEGG" id="tig:THII_2879"/>
<comment type="function">
    <text evidence="6">Involved in heme d1 biosynthesis. Catalyzes the decarboxylation of siroheme into didecarboxysiroheme.</text>
</comment>
<protein>
    <recommendedName>
        <fullName evidence="5">siroheme decarboxylase</fullName>
        <ecNumber evidence="5">4.1.1.111</ecNumber>
    </recommendedName>
</protein>
<keyword evidence="1" id="KW-0456">Lyase</keyword>
<dbReference type="InterPro" id="IPR053953">
    <property type="entry name" value="NirdL-like_HTH"/>
</dbReference>
<feature type="domain" description="Siroheme decarboxylase AsnC-like ligand binding" evidence="8">
    <location>
        <begin position="64"/>
        <end position="152"/>
    </location>
</feature>
<dbReference type="Pfam" id="PF22451">
    <property type="entry name" value="NirdL-like_HTH"/>
    <property type="match status" value="1"/>
</dbReference>
<evidence type="ECO:0000256" key="6">
    <source>
        <dbReference type="ARBA" id="ARBA00045291"/>
    </source>
</evidence>
<keyword evidence="11" id="KW-1185">Reference proteome</keyword>
<evidence type="ECO:0000259" key="9">
    <source>
        <dbReference type="Pfam" id="PF22451"/>
    </source>
</evidence>
<sequence>MDNLTKAEQRLIEAIQGGLPLVSRPYAVIGEQLGLTEAEVIAGLSHLIQVGVIKRFGIVVRHRQLGYRANAMVVWNIPDAQVTEMGQQLGQFEGISLCYRRARHLPEWPYNLYCMIHGKDRNAVLRDLDKLIATYNLSHIPHQVLFSRRCFKQSGACYTFQPSKVCPQRAAVGG</sequence>
<dbReference type="OrthoDB" id="5568033at2"/>
<evidence type="ECO:0000313" key="11">
    <source>
        <dbReference type="Proteomes" id="UP000031623"/>
    </source>
</evidence>
<evidence type="ECO:0000256" key="5">
    <source>
        <dbReference type="ARBA" id="ARBA00023471"/>
    </source>
</evidence>
<accession>A0A090BVN7</accession>
<evidence type="ECO:0000256" key="7">
    <source>
        <dbReference type="ARBA" id="ARBA00048470"/>
    </source>
</evidence>
<evidence type="ECO:0000256" key="2">
    <source>
        <dbReference type="ARBA" id="ARBA00023444"/>
    </source>
</evidence>
<comment type="catalytic activity">
    <reaction evidence="7">
        <text>siroheme + 2 H(+) = 12,18-didecarboxysiroheme + 2 CO2</text>
        <dbReference type="Rhea" id="RHEA:19093"/>
        <dbReference type="ChEBI" id="CHEBI:15378"/>
        <dbReference type="ChEBI" id="CHEBI:16526"/>
        <dbReference type="ChEBI" id="CHEBI:60052"/>
        <dbReference type="ChEBI" id="CHEBI:140497"/>
        <dbReference type="EC" id="4.1.1.111"/>
    </reaction>
</comment>
<dbReference type="GO" id="GO:0016829">
    <property type="term" value="F:lyase activity"/>
    <property type="evidence" value="ECO:0007669"/>
    <property type="project" value="UniProtKB-KW"/>
</dbReference>
<comment type="subunit">
    <text evidence="4">Probably forms a complex composed of NirD, NirL, NirG and NirH. All proteins are required for the total conversion of siroheme to didecarboxysiroheme.</text>
</comment>
<dbReference type="HOGENOM" id="CLU_112007_0_1_6"/>
<organism evidence="10 11">
    <name type="scientific">Thioploca ingrica</name>
    <dbReference type="NCBI Taxonomy" id="40754"/>
    <lineage>
        <taxon>Bacteria</taxon>
        <taxon>Pseudomonadati</taxon>
        <taxon>Pseudomonadota</taxon>
        <taxon>Gammaproteobacteria</taxon>
        <taxon>Thiotrichales</taxon>
        <taxon>Thiotrichaceae</taxon>
        <taxon>Thioploca</taxon>
    </lineage>
</organism>
<dbReference type="InterPro" id="IPR040523">
    <property type="entry name" value="AsnC_trans_reg2"/>
</dbReference>
<proteinExistence type="inferred from homology"/>
<dbReference type="STRING" id="40754.THII_2879"/>
<evidence type="ECO:0000256" key="1">
    <source>
        <dbReference type="ARBA" id="ARBA00023239"/>
    </source>
</evidence>
<gene>
    <name evidence="10" type="ORF">THII_2879</name>
</gene>
<dbReference type="Proteomes" id="UP000031623">
    <property type="component" value="Chromosome"/>
</dbReference>
<dbReference type="Gene3D" id="3.30.70.3460">
    <property type="match status" value="1"/>
</dbReference>
<comment type="pathway">
    <text evidence="2">Porphyrin-containing compound metabolism.</text>
</comment>